<accession>A0A7J8XID6</accession>
<dbReference type="EMBL" id="JABFAA010000007">
    <property type="protein sequence ID" value="MBA0686830.1"/>
    <property type="molecule type" value="Genomic_DNA"/>
</dbReference>
<protein>
    <submittedName>
        <fullName evidence="2">Uncharacterized protein</fullName>
    </submittedName>
</protein>
<evidence type="ECO:0000313" key="2">
    <source>
        <dbReference type="EMBL" id="MBA0686830.1"/>
    </source>
</evidence>
<evidence type="ECO:0000313" key="3">
    <source>
        <dbReference type="Proteomes" id="UP000593577"/>
    </source>
</evidence>
<organism evidence="2 3">
    <name type="scientific">Gossypium aridum</name>
    <name type="common">American cotton</name>
    <name type="synonym">Erioxylum aridum</name>
    <dbReference type="NCBI Taxonomy" id="34290"/>
    <lineage>
        <taxon>Eukaryota</taxon>
        <taxon>Viridiplantae</taxon>
        <taxon>Streptophyta</taxon>
        <taxon>Embryophyta</taxon>
        <taxon>Tracheophyta</taxon>
        <taxon>Spermatophyta</taxon>
        <taxon>Magnoliopsida</taxon>
        <taxon>eudicotyledons</taxon>
        <taxon>Gunneridae</taxon>
        <taxon>Pentapetalae</taxon>
        <taxon>rosids</taxon>
        <taxon>malvids</taxon>
        <taxon>Malvales</taxon>
        <taxon>Malvaceae</taxon>
        <taxon>Malvoideae</taxon>
        <taxon>Gossypium</taxon>
    </lineage>
</organism>
<feature type="transmembrane region" description="Helical" evidence="1">
    <location>
        <begin position="6"/>
        <end position="22"/>
    </location>
</feature>
<dbReference type="AlphaFoldDB" id="A0A7J8XID6"/>
<dbReference type="Proteomes" id="UP000593577">
    <property type="component" value="Unassembled WGS sequence"/>
</dbReference>
<evidence type="ECO:0000256" key="1">
    <source>
        <dbReference type="SAM" id="Phobius"/>
    </source>
</evidence>
<name>A0A7J8XID6_GOSAI</name>
<proteinExistence type="predicted"/>
<keyword evidence="1" id="KW-0472">Membrane</keyword>
<keyword evidence="1" id="KW-1133">Transmembrane helix</keyword>
<comment type="caution">
    <text evidence="2">The sequence shown here is derived from an EMBL/GenBank/DDBJ whole genome shotgun (WGS) entry which is preliminary data.</text>
</comment>
<reference evidence="2 3" key="1">
    <citation type="journal article" date="2019" name="Genome Biol. Evol.">
        <title>Insights into the evolution of the New World diploid cottons (Gossypium, subgenus Houzingenia) based on genome sequencing.</title>
        <authorList>
            <person name="Grover C.E."/>
            <person name="Arick M.A. 2nd"/>
            <person name="Thrash A."/>
            <person name="Conover J.L."/>
            <person name="Sanders W.S."/>
            <person name="Peterson D.G."/>
            <person name="Frelichowski J.E."/>
            <person name="Scheffler J.A."/>
            <person name="Scheffler B.E."/>
            <person name="Wendel J.F."/>
        </authorList>
    </citation>
    <scope>NUCLEOTIDE SEQUENCE [LARGE SCALE GENOMIC DNA]</scope>
    <source>
        <strain evidence="2">185</strain>
        <tissue evidence="2">Leaf</tissue>
    </source>
</reference>
<gene>
    <name evidence="2" type="ORF">Goari_014407</name>
</gene>
<sequence>MYLEVGLYRITLGLCGMIVVLLT</sequence>
<keyword evidence="1" id="KW-0812">Transmembrane</keyword>
<keyword evidence="3" id="KW-1185">Reference proteome</keyword>